<protein>
    <submittedName>
        <fullName evidence="1">HEAT repeat domain-containing protein</fullName>
    </submittedName>
</protein>
<dbReference type="InterPro" id="IPR016024">
    <property type="entry name" value="ARM-type_fold"/>
</dbReference>
<dbReference type="RefSeq" id="WP_358354615.1">
    <property type="nucleotide sequence ID" value="NZ_JBEZFP010000038.1"/>
</dbReference>
<comment type="caution">
    <text evidence="1">The sequence shown here is derived from an EMBL/GenBank/DDBJ whole genome shotgun (WGS) entry which is preliminary data.</text>
</comment>
<dbReference type="EMBL" id="JBEZFP010000038">
    <property type="protein sequence ID" value="MEU8135175.1"/>
    <property type="molecule type" value="Genomic_DNA"/>
</dbReference>
<proteinExistence type="predicted"/>
<accession>A0ABV3DHE0</accession>
<name>A0ABV3DHE0_9ACTN</name>
<reference evidence="1 2" key="1">
    <citation type="submission" date="2024-06" db="EMBL/GenBank/DDBJ databases">
        <title>The Natural Products Discovery Center: Release of the First 8490 Sequenced Strains for Exploring Actinobacteria Biosynthetic Diversity.</title>
        <authorList>
            <person name="Kalkreuter E."/>
            <person name="Kautsar S.A."/>
            <person name="Yang D."/>
            <person name="Bader C.D."/>
            <person name="Teijaro C.N."/>
            <person name="Fluegel L."/>
            <person name="Davis C.M."/>
            <person name="Simpson J.R."/>
            <person name="Lauterbach L."/>
            <person name="Steele A.D."/>
            <person name="Gui C."/>
            <person name="Meng S."/>
            <person name="Li G."/>
            <person name="Viehrig K."/>
            <person name="Ye F."/>
            <person name="Su P."/>
            <person name="Kiefer A.F."/>
            <person name="Nichols A."/>
            <person name="Cepeda A.J."/>
            <person name="Yan W."/>
            <person name="Fan B."/>
            <person name="Jiang Y."/>
            <person name="Adhikari A."/>
            <person name="Zheng C.-J."/>
            <person name="Schuster L."/>
            <person name="Cowan T.M."/>
            <person name="Smanski M.J."/>
            <person name="Chevrette M.G."/>
            <person name="De Carvalho L.P.S."/>
            <person name="Shen B."/>
        </authorList>
    </citation>
    <scope>NUCLEOTIDE SEQUENCE [LARGE SCALE GENOMIC DNA]</scope>
    <source>
        <strain evidence="1 2">NPDC048946</strain>
    </source>
</reference>
<gene>
    <name evidence="1" type="ORF">AB0C36_16855</name>
</gene>
<keyword evidence="2" id="KW-1185">Reference proteome</keyword>
<evidence type="ECO:0000313" key="1">
    <source>
        <dbReference type="EMBL" id="MEU8135175.1"/>
    </source>
</evidence>
<organism evidence="1 2">
    <name type="scientific">Streptodolium elevatio</name>
    <dbReference type="NCBI Taxonomy" id="3157996"/>
    <lineage>
        <taxon>Bacteria</taxon>
        <taxon>Bacillati</taxon>
        <taxon>Actinomycetota</taxon>
        <taxon>Actinomycetes</taxon>
        <taxon>Kitasatosporales</taxon>
        <taxon>Streptomycetaceae</taxon>
        <taxon>Streptodolium</taxon>
    </lineage>
</organism>
<sequence>MTSRARAAIEAAATADPAAAPAVHPPQSDLLALLRSGHGEGARRAFAAVGDAARAEVVAALDSCVLRDPRAVPATESRSLYYARLYARLDAPLDTLAAHLLCDEDWTDEDAERTALPLAVLGDLARAGRDDAVALLRRYAAEGCDWTIAVEQLTRATDPMALHGMLVLALERGDDEELYDCVRRGSGMRPWRVWGFQDPRMRSIVEKVDLDWWRWELSRGKPADPGTRPTVDQVLSEAAASPRRSFVCGRRLASVATAEHRGLILATAWSGAAGARIAALRYLGDVGDPALLDLAETALADDSPVPVRQAAVQAVGGLRTGEAVVRARGWLGADGALGEVAVRILAGAGEQTDGPALIAALRRCRPDRDRYQLLDLVDGVGRLGLADALDPVRDVYRGSPCAGLRSRAVDTLARIEPDFTATTAVDCLWDCEAETRLFAVDRADMRVDGVPEQLRALARDPAEDDGVRAAARQRLAAV</sequence>
<evidence type="ECO:0000313" key="2">
    <source>
        <dbReference type="Proteomes" id="UP001551482"/>
    </source>
</evidence>
<dbReference type="Proteomes" id="UP001551482">
    <property type="component" value="Unassembled WGS sequence"/>
</dbReference>
<dbReference type="SUPFAM" id="SSF48371">
    <property type="entry name" value="ARM repeat"/>
    <property type="match status" value="1"/>
</dbReference>